<keyword evidence="1 2" id="KW-0694">RNA-binding</keyword>
<dbReference type="EMBL" id="AYYR01000083">
    <property type="protein sequence ID" value="KRM74357.1"/>
    <property type="molecule type" value="Genomic_DNA"/>
</dbReference>
<sequence length="105" mass="11967">MNLTLTGKQKHYLRSQAHHLHPIFSVGKNGLNPEWLAQLDGALQKRELIKINLQQSADETVSDVQAYIEAETPIQVVQTIGRVLVLFQPADEEKYQRYSVDVNQL</sequence>
<evidence type="ECO:0000259" key="3">
    <source>
        <dbReference type="PROSITE" id="PS51295"/>
    </source>
</evidence>
<dbReference type="InterPro" id="IPR001890">
    <property type="entry name" value="RNA-binding_CRM"/>
</dbReference>
<dbReference type="InterPro" id="IPR051925">
    <property type="entry name" value="RNA-binding_domain"/>
</dbReference>
<protein>
    <recommendedName>
        <fullName evidence="3">CRM domain-containing protein</fullName>
    </recommendedName>
</protein>
<accession>A0A0R2B601</accession>
<reference evidence="4 5" key="1">
    <citation type="journal article" date="2015" name="Genome Announc.">
        <title>Expanding the biotechnology potential of lactobacilli through comparative genomics of 213 strains and associated genera.</title>
        <authorList>
            <person name="Sun Z."/>
            <person name="Harris H.M."/>
            <person name="McCann A."/>
            <person name="Guo C."/>
            <person name="Argimon S."/>
            <person name="Zhang W."/>
            <person name="Yang X."/>
            <person name="Jeffery I.B."/>
            <person name="Cooney J.C."/>
            <person name="Kagawa T.F."/>
            <person name="Liu W."/>
            <person name="Song Y."/>
            <person name="Salvetti E."/>
            <person name="Wrobel A."/>
            <person name="Rasinkangas P."/>
            <person name="Parkhill J."/>
            <person name="Rea M.C."/>
            <person name="O'Sullivan O."/>
            <person name="Ritari J."/>
            <person name="Douillard F.P."/>
            <person name="Paul Ross R."/>
            <person name="Yang R."/>
            <person name="Briner A.E."/>
            <person name="Felis G.E."/>
            <person name="de Vos W.M."/>
            <person name="Barrangou R."/>
            <person name="Klaenhammer T.R."/>
            <person name="Caufield P.W."/>
            <person name="Cui Y."/>
            <person name="Zhang H."/>
            <person name="O'Toole P.W."/>
        </authorList>
    </citation>
    <scope>NUCLEOTIDE SEQUENCE [LARGE SCALE GENOMIC DNA]</scope>
    <source>
        <strain evidence="4 5">DSM 20515</strain>
    </source>
</reference>
<dbReference type="SUPFAM" id="SSF75471">
    <property type="entry name" value="YhbY-like"/>
    <property type="match status" value="1"/>
</dbReference>
<dbReference type="Proteomes" id="UP000051845">
    <property type="component" value="Unassembled WGS sequence"/>
</dbReference>
<name>A0A0R2B601_SECCO</name>
<dbReference type="PATRIC" id="fig|1423733.4.peg.244"/>
<dbReference type="GO" id="GO:0003723">
    <property type="term" value="F:RNA binding"/>
    <property type="evidence" value="ECO:0007669"/>
    <property type="project" value="UniProtKB-UniRule"/>
</dbReference>
<organism evidence="4 5">
    <name type="scientific">Secundilactobacillus collinoides DSM 20515 = JCM 1123</name>
    <dbReference type="NCBI Taxonomy" id="1423733"/>
    <lineage>
        <taxon>Bacteria</taxon>
        <taxon>Bacillati</taxon>
        <taxon>Bacillota</taxon>
        <taxon>Bacilli</taxon>
        <taxon>Lactobacillales</taxon>
        <taxon>Lactobacillaceae</taxon>
        <taxon>Secundilactobacillus</taxon>
    </lineage>
</organism>
<feature type="domain" description="CRM" evidence="3">
    <location>
        <begin position="3"/>
        <end position="99"/>
    </location>
</feature>
<evidence type="ECO:0000256" key="1">
    <source>
        <dbReference type="ARBA" id="ARBA00022884"/>
    </source>
</evidence>
<dbReference type="Gene3D" id="3.30.110.60">
    <property type="entry name" value="YhbY-like"/>
    <property type="match status" value="1"/>
</dbReference>
<comment type="caution">
    <text evidence="4">The sequence shown here is derived from an EMBL/GenBank/DDBJ whole genome shotgun (WGS) entry which is preliminary data.</text>
</comment>
<evidence type="ECO:0000313" key="5">
    <source>
        <dbReference type="Proteomes" id="UP000051845"/>
    </source>
</evidence>
<dbReference type="PANTHER" id="PTHR40065:SF3">
    <property type="entry name" value="RNA-BINDING PROTEIN YHBY"/>
    <property type="match status" value="1"/>
</dbReference>
<dbReference type="AlphaFoldDB" id="A0A0R2B601"/>
<dbReference type="STRING" id="33960.TY91_01385"/>
<dbReference type="PROSITE" id="PS51295">
    <property type="entry name" value="CRM"/>
    <property type="match status" value="1"/>
</dbReference>
<dbReference type="PANTHER" id="PTHR40065">
    <property type="entry name" value="RNA-BINDING PROTEIN YHBY"/>
    <property type="match status" value="1"/>
</dbReference>
<dbReference type="SMART" id="SM01103">
    <property type="entry name" value="CRS1_YhbY"/>
    <property type="match status" value="1"/>
</dbReference>
<proteinExistence type="predicted"/>
<gene>
    <name evidence="4" type="ORF">FC82_GL000226</name>
</gene>
<evidence type="ECO:0000313" key="4">
    <source>
        <dbReference type="EMBL" id="KRM74357.1"/>
    </source>
</evidence>
<dbReference type="InterPro" id="IPR035920">
    <property type="entry name" value="YhbY-like_sf"/>
</dbReference>
<dbReference type="InterPro" id="IPR017924">
    <property type="entry name" value="RNA-binding_YhbY"/>
</dbReference>
<dbReference type="Pfam" id="PF01985">
    <property type="entry name" value="CRS1_YhbY"/>
    <property type="match status" value="1"/>
</dbReference>
<dbReference type="NCBIfam" id="TIGR00253">
    <property type="entry name" value="RNA_bind_YhbY"/>
    <property type="match status" value="1"/>
</dbReference>
<evidence type="ECO:0000256" key="2">
    <source>
        <dbReference type="PROSITE-ProRule" id="PRU00626"/>
    </source>
</evidence>